<evidence type="ECO:0000313" key="2">
    <source>
        <dbReference type="Proteomes" id="UP000028073"/>
    </source>
</evidence>
<dbReference type="STRING" id="1137799.GZ78_04195"/>
<protein>
    <recommendedName>
        <fullName evidence="3">DUF481 domain-containing protein</fullName>
    </recommendedName>
</protein>
<name>A0A081NL80_9GAMM</name>
<dbReference type="EMBL" id="JOKH01000001">
    <property type="protein sequence ID" value="KEQ19203.1"/>
    <property type="molecule type" value="Genomic_DNA"/>
</dbReference>
<dbReference type="eggNOG" id="COG3137">
    <property type="taxonomic scope" value="Bacteria"/>
</dbReference>
<dbReference type="AlphaFoldDB" id="A0A081NL80"/>
<dbReference type="Proteomes" id="UP000028073">
    <property type="component" value="Unassembled WGS sequence"/>
</dbReference>
<keyword evidence="2" id="KW-1185">Reference proteome</keyword>
<reference evidence="1 2" key="1">
    <citation type="submission" date="2014-06" db="EMBL/GenBank/DDBJ databases">
        <title>Whole Genome Sequences of Three Symbiotic Endozoicomonas Bacteria.</title>
        <authorList>
            <person name="Neave M.J."/>
            <person name="Apprill A."/>
            <person name="Voolstra C.R."/>
        </authorList>
    </citation>
    <scope>NUCLEOTIDE SEQUENCE [LARGE SCALE GENOMIC DNA]</scope>
    <source>
        <strain evidence="1 2">DSM 25634</strain>
    </source>
</reference>
<gene>
    <name evidence="1" type="ORF">GZ78_04195</name>
</gene>
<organism evidence="1 2">
    <name type="scientific">Endozoicomonas numazuensis</name>
    <dbReference type="NCBI Taxonomy" id="1137799"/>
    <lineage>
        <taxon>Bacteria</taxon>
        <taxon>Pseudomonadati</taxon>
        <taxon>Pseudomonadota</taxon>
        <taxon>Gammaproteobacteria</taxon>
        <taxon>Oceanospirillales</taxon>
        <taxon>Endozoicomonadaceae</taxon>
        <taxon>Endozoicomonas</taxon>
    </lineage>
</organism>
<dbReference type="InterPro" id="IPR007433">
    <property type="entry name" value="DUF481"/>
</dbReference>
<proteinExistence type="predicted"/>
<accession>A0A081NL80</accession>
<dbReference type="Pfam" id="PF04338">
    <property type="entry name" value="DUF481"/>
    <property type="match status" value="1"/>
</dbReference>
<evidence type="ECO:0000313" key="1">
    <source>
        <dbReference type="EMBL" id="KEQ19203.1"/>
    </source>
</evidence>
<sequence length="325" mass="37119">MAMVVHADKIWMENGDVISGKIQGLEAGKLTISTKYAGDITINWRHVRSLETRKPVWVGLIGEKESQQRQLKSNGDQLVVVDPDGYERNFSAAWPVAEIRRDKPVLASAWDISGKVNFGLDSDQGEDSETTFTLSGNLDINDEWNKNSLKWDIEVEKEEDSDTSTKEWELGYAYSRYFTEHWFVQGSLEQEYDSTDDLRSRLTIGGAAGYRFKETVNETIITTMGLTHLWEDYQQEDNQENLAISTGLVYRKKLIDNLEYFFNSKLFYRLNSGQQWLFDGEHGLRVGLSDNLSLNLTQYLDYDSVPVDGAEKTTSQIKVGIGYSW</sequence>
<comment type="caution">
    <text evidence="1">The sequence shown here is derived from an EMBL/GenBank/DDBJ whole genome shotgun (WGS) entry which is preliminary data.</text>
</comment>
<evidence type="ECO:0008006" key="3">
    <source>
        <dbReference type="Google" id="ProtNLM"/>
    </source>
</evidence>